<proteinExistence type="predicted"/>
<name>A0AAV6H0E1_9TELE</name>
<gene>
    <name evidence="2" type="ORF">AALO_G00078400</name>
</gene>
<feature type="compositionally biased region" description="Basic and acidic residues" evidence="1">
    <location>
        <begin position="145"/>
        <end position="155"/>
    </location>
</feature>
<feature type="compositionally biased region" description="Polar residues" evidence="1">
    <location>
        <begin position="92"/>
        <end position="108"/>
    </location>
</feature>
<feature type="region of interest" description="Disordered" evidence="1">
    <location>
        <begin position="970"/>
        <end position="994"/>
    </location>
</feature>
<evidence type="ECO:0000256" key="1">
    <source>
        <dbReference type="SAM" id="MobiDB-lite"/>
    </source>
</evidence>
<feature type="compositionally biased region" description="Polar residues" evidence="1">
    <location>
        <begin position="975"/>
        <end position="992"/>
    </location>
</feature>
<organism evidence="2 3">
    <name type="scientific">Alosa alosa</name>
    <name type="common">allis shad</name>
    <dbReference type="NCBI Taxonomy" id="278164"/>
    <lineage>
        <taxon>Eukaryota</taxon>
        <taxon>Metazoa</taxon>
        <taxon>Chordata</taxon>
        <taxon>Craniata</taxon>
        <taxon>Vertebrata</taxon>
        <taxon>Euteleostomi</taxon>
        <taxon>Actinopterygii</taxon>
        <taxon>Neopterygii</taxon>
        <taxon>Teleostei</taxon>
        <taxon>Clupei</taxon>
        <taxon>Clupeiformes</taxon>
        <taxon>Clupeoidei</taxon>
        <taxon>Clupeidae</taxon>
        <taxon>Alosa</taxon>
    </lineage>
</organism>
<evidence type="ECO:0000313" key="3">
    <source>
        <dbReference type="Proteomes" id="UP000823561"/>
    </source>
</evidence>
<keyword evidence="3" id="KW-1185">Reference proteome</keyword>
<dbReference type="Proteomes" id="UP000823561">
    <property type="component" value="Chromosome 6"/>
</dbReference>
<comment type="caution">
    <text evidence="2">The sequence shown here is derived from an EMBL/GenBank/DDBJ whole genome shotgun (WGS) entry which is preliminary data.</text>
</comment>
<feature type="region of interest" description="Disordered" evidence="1">
    <location>
        <begin position="332"/>
        <end position="351"/>
    </location>
</feature>
<feature type="region of interest" description="Disordered" evidence="1">
    <location>
        <begin position="92"/>
        <end position="111"/>
    </location>
</feature>
<feature type="region of interest" description="Disordered" evidence="1">
    <location>
        <begin position="137"/>
        <end position="163"/>
    </location>
</feature>
<protein>
    <submittedName>
        <fullName evidence="2">Uncharacterized protein</fullName>
    </submittedName>
</protein>
<reference evidence="2" key="1">
    <citation type="submission" date="2020-10" db="EMBL/GenBank/DDBJ databases">
        <title>Chromosome-scale genome assembly of the Allis shad, Alosa alosa.</title>
        <authorList>
            <person name="Margot Z."/>
            <person name="Christophe K."/>
            <person name="Cabau C."/>
            <person name="Louis A."/>
            <person name="Berthelot C."/>
            <person name="Parey E."/>
            <person name="Roest Crollius H."/>
            <person name="Montfort J."/>
            <person name="Robinson-Rechavi M."/>
            <person name="Bucao C."/>
            <person name="Bouchez O."/>
            <person name="Gislard M."/>
            <person name="Lluch J."/>
            <person name="Milhes M."/>
            <person name="Lampietro C."/>
            <person name="Lopez Roques C."/>
            <person name="Donnadieu C."/>
            <person name="Braasch I."/>
            <person name="Desvignes T."/>
            <person name="Postlethwait J."/>
            <person name="Bobe J."/>
            <person name="Guiguen Y."/>
        </authorList>
    </citation>
    <scope>NUCLEOTIDE SEQUENCE</scope>
    <source>
        <strain evidence="2">M-15738</strain>
        <tissue evidence="2">Blood</tissue>
    </source>
</reference>
<accession>A0AAV6H0E1</accession>
<evidence type="ECO:0000313" key="2">
    <source>
        <dbReference type="EMBL" id="KAG5279496.1"/>
    </source>
</evidence>
<dbReference type="EMBL" id="JADWDJ010000006">
    <property type="protein sequence ID" value="KAG5279496.1"/>
    <property type="molecule type" value="Genomic_DNA"/>
</dbReference>
<sequence length="1412" mass="155798">MAQSLPGQSFPEDPAEKDCFISGLQEEFIFLSEYLKGLKNEEWLTFHEIMVNPVTKAEFFTLLIDLVKYVDLTSVKVVIPALLKMVRELANQDTQDPTIQDPTKTPSATYAEEDPGIKLFNNGVLVEIIPRTKSSRASTASSCSKRSDAIHSTDSRKRKTTTEQLVENVSQTLSEFLRVQDQSMECFLDDQKRNISAKKCLACIKKAVNVLTCHYSCINDFPPPQQQVAEDEIEVKEVSSGRQRSELCVKVVSSEEFHTKAKKAVKDVFIGNMKQFQSAPRTPSSDSLGVGIETSSSLCPQHVEEAATVLIETFVEEMKKVALLAEYADEPMSPDEGKTLDQTQRVPPHVSGLKTKKVQVAAKQIYGKLKVTLKDFFRHFPLQHSPAALRTEEPNEFVSLALDVHTAEVKQKNQRPTNIKSDQALPVAKPQSPVAHKVQSDIGCPLSPSQLDDCTRNVLKGVLASYFSGLKQNPIQEGLASPDLLADKSSFFDGVIVQLKNMACSTSAGCNESDDSELTKNDVTGVLRKPCSITSIKRLSDVEFQMNAFEAVTNVLVGSVRSYTSLQSYTTDIYNDELEGMPWKDFTSRDMDALVTDIVDQFVSDIQMSTLLSASPDQVGTRSFETKLATLKNKLATSNNQFIISASNMYENLLTKVGKFFAQCSSLCNIPGKHADDEPVMDGPCLSSLETTQSIDDTLLANPLIHKKDIKDMVDLDGCTREIMSELFMVLNEENAKEDAANISEKLSTISLADKVVDSIIPNLADEKDSDQSAHKDCNDSPDSLSKLIEEVFGEEGAQTNAIKSVNEVLLQSTTNLSRLTTSSLTEQTACEMVSTIVEGIQSILDNTCSDIKGDIEGGLLSSQGNERMGNDLKVTIWTTTCGMFKTLWQKVLDLFTMNQRLCSKTSGDPYVYAKEAIRKALISIKESLLKSNDLKTRDDLQIINLIINSMLEHIGKAEGRGGLEQIPTKAERPVSTSSKWPEGSANPTSGNVHGVVSETEITTEGTIERETSTDVDNAHACITRQAVTSVVKMVNEKINSENGGCSSSEMQDGGLHTVAKKLSRSRSQETINYFTHDFVDQVCGLFLSSNRVAAHKFASDSVLLEMGHCSTSRRHNVSQLVEIYAKETVKHYLLPHFNLPFSWGINQGGSSWPASAPVCLPSSLSGTALNEQTAPMGSRSPSKILCDIVNLVIKTMVSDVMNSLSLPIESGKNKDQLGHSLKPCWENLLSTESSAALPQELGFHRDEDVIPFPFPKIMPVDSDNYAGLVTLLVVRLLMQTKGQGLQSEALLERSRQLVDKILYVFDIVSGSSRNDPFPLNIRIHRVFRIVYGDLLREFGTEEIFLKAMVREDPTFEKTLVSSLTKQLLQICKEAEEDLPPQSTGQESARPGFSLFKRLSVIMRKKSRVSPV</sequence>